<reference evidence="2 3" key="1">
    <citation type="submission" date="2021-05" db="EMBL/GenBank/DDBJ databases">
        <title>Genome Assembly of Synthetic Allotetraploid Brassica napus Reveals Homoeologous Exchanges between Subgenomes.</title>
        <authorList>
            <person name="Davis J.T."/>
        </authorList>
    </citation>
    <scope>NUCLEOTIDE SEQUENCE [LARGE SCALE GENOMIC DNA]</scope>
    <source>
        <strain evidence="3">cv. Da-Ae</strain>
        <tissue evidence="2">Seedling</tissue>
    </source>
</reference>
<protein>
    <submittedName>
        <fullName evidence="2">Uncharacterized protein</fullName>
    </submittedName>
</protein>
<proteinExistence type="predicted"/>
<accession>A0ABQ7YLC4</accession>
<comment type="caution">
    <text evidence="2">The sequence shown here is derived from an EMBL/GenBank/DDBJ whole genome shotgun (WGS) entry which is preliminary data.</text>
</comment>
<dbReference type="EMBL" id="JAGKQM010000017">
    <property type="protein sequence ID" value="KAH0869012.1"/>
    <property type="molecule type" value="Genomic_DNA"/>
</dbReference>
<evidence type="ECO:0000313" key="2">
    <source>
        <dbReference type="EMBL" id="KAH0869012.1"/>
    </source>
</evidence>
<organism evidence="2 3">
    <name type="scientific">Brassica napus</name>
    <name type="common">Rape</name>
    <dbReference type="NCBI Taxonomy" id="3708"/>
    <lineage>
        <taxon>Eukaryota</taxon>
        <taxon>Viridiplantae</taxon>
        <taxon>Streptophyta</taxon>
        <taxon>Embryophyta</taxon>
        <taxon>Tracheophyta</taxon>
        <taxon>Spermatophyta</taxon>
        <taxon>Magnoliopsida</taxon>
        <taxon>eudicotyledons</taxon>
        <taxon>Gunneridae</taxon>
        <taxon>Pentapetalae</taxon>
        <taxon>rosids</taxon>
        <taxon>malvids</taxon>
        <taxon>Brassicales</taxon>
        <taxon>Brassicaceae</taxon>
        <taxon>Brassiceae</taxon>
        <taxon>Brassica</taxon>
    </lineage>
</organism>
<gene>
    <name evidence="2" type="ORF">HID58_076034</name>
</gene>
<keyword evidence="3" id="KW-1185">Reference proteome</keyword>
<name>A0ABQ7YLC4_BRANA</name>
<dbReference type="Proteomes" id="UP000824890">
    <property type="component" value="Unassembled WGS sequence"/>
</dbReference>
<keyword evidence="1" id="KW-0472">Membrane</keyword>
<keyword evidence="1" id="KW-0812">Transmembrane</keyword>
<evidence type="ECO:0000313" key="3">
    <source>
        <dbReference type="Proteomes" id="UP000824890"/>
    </source>
</evidence>
<feature type="transmembrane region" description="Helical" evidence="1">
    <location>
        <begin position="12"/>
        <end position="34"/>
    </location>
</feature>
<evidence type="ECO:0000256" key="1">
    <source>
        <dbReference type="SAM" id="Phobius"/>
    </source>
</evidence>
<sequence>MERRCGYEYKKVCFVPVKTISISIFPILLSLKWLTQKSSTLDEITDRNLRCLKKDVVGEITAVKSTVSDPPEEKNHVMLLSKNLKACVLIQKRSLQQTLTRRWLELIKLLRTLIKLLLSGRLFLNATSGTHIYFDKETTAGEIMRSLLEVPIIKEYGTNLMLILPPRSCKLKELNNRCTVGFYYKQIEKFMQLVSSG</sequence>
<keyword evidence="1" id="KW-1133">Transmembrane helix</keyword>